<evidence type="ECO:0000256" key="8">
    <source>
        <dbReference type="SAM" id="MobiDB-lite"/>
    </source>
</evidence>
<evidence type="ECO:0000256" key="2">
    <source>
        <dbReference type="ARBA" id="ARBA00009085"/>
    </source>
</evidence>
<feature type="region of interest" description="Disordered" evidence="8">
    <location>
        <begin position="148"/>
        <end position="241"/>
    </location>
</feature>
<feature type="region of interest" description="Disordered" evidence="8">
    <location>
        <begin position="876"/>
        <end position="897"/>
    </location>
</feature>
<keyword evidence="7" id="KW-0788">Thiol protease</keyword>
<feature type="compositionally biased region" description="Low complexity" evidence="8">
    <location>
        <begin position="1013"/>
        <end position="1032"/>
    </location>
</feature>
<feature type="compositionally biased region" description="Low complexity" evidence="8">
    <location>
        <begin position="842"/>
        <end position="860"/>
    </location>
</feature>
<evidence type="ECO:0000259" key="9">
    <source>
        <dbReference type="Pfam" id="PF00443"/>
    </source>
</evidence>
<feature type="region of interest" description="Disordered" evidence="8">
    <location>
        <begin position="346"/>
        <end position="370"/>
    </location>
</feature>
<dbReference type="GO" id="GO:0005829">
    <property type="term" value="C:cytosol"/>
    <property type="evidence" value="ECO:0007669"/>
    <property type="project" value="TreeGrafter"/>
</dbReference>
<feature type="compositionally biased region" description="Low complexity" evidence="8">
    <location>
        <begin position="743"/>
        <end position="756"/>
    </location>
</feature>
<comment type="caution">
    <text evidence="10">The sequence shown here is derived from an EMBL/GenBank/DDBJ whole genome shotgun (WGS) entry which is preliminary data.</text>
</comment>
<keyword evidence="6" id="KW-0378">Hydrolase</keyword>
<feature type="region of interest" description="Disordered" evidence="8">
    <location>
        <begin position="914"/>
        <end position="936"/>
    </location>
</feature>
<feature type="compositionally biased region" description="Low complexity" evidence="8">
    <location>
        <begin position="26"/>
        <end position="46"/>
    </location>
</feature>
<feature type="domain" description="Peptidase C19 ubiquitin carboxyl-terminal hydrolase" evidence="9">
    <location>
        <begin position="317"/>
        <end position="985"/>
    </location>
</feature>
<dbReference type="CDD" id="cd02257">
    <property type="entry name" value="Peptidase_C19"/>
    <property type="match status" value="1"/>
</dbReference>
<reference evidence="10" key="1">
    <citation type="journal article" date="2020" name="Fungal Divers.">
        <title>Resolving the Mortierellaceae phylogeny through synthesis of multi-gene phylogenetics and phylogenomics.</title>
        <authorList>
            <person name="Vandepol N."/>
            <person name="Liber J."/>
            <person name="Desiro A."/>
            <person name="Na H."/>
            <person name="Kennedy M."/>
            <person name="Barry K."/>
            <person name="Grigoriev I.V."/>
            <person name="Miller A.N."/>
            <person name="O'Donnell K."/>
            <person name="Stajich J.E."/>
            <person name="Bonito G."/>
        </authorList>
    </citation>
    <scope>NUCLEOTIDE SEQUENCE</scope>
    <source>
        <strain evidence="10">BC1065</strain>
    </source>
</reference>
<feature type="compositionally biased region" description="Pro residues" evidence="8">
    <location>
        <begin position="1"/>
        <end position="25"/>
    </location>
</feature>
<evidence type="ECO:0000256" key="3">
    <source>
        <dbReference type="ARBA" id="ARBA00012759"/>
    </source>
</evidence>
<feature type="compositionally biased region" description="Low complexity" evidence="8">
    <location>
        <begin position="84"/>
        <end position="106"/>
    </location>
</feature>
<feature type="compositionally biased region" description="Pro residues" evidence="8">
    <location>
        <begin position="829"/>
        <end position="841"/>
    </location>
</feature>
<feature type="compositionally biased region" description="Polar residues" evidence="8">
    <location>
        <begin position="152"/>
        <end position="173"/>
    </location>
</feature>
<keyword evidence="5" id="KW-0833">Ubl conjugation pathway</keyword>
<sequence length="1101" mass="119263">MPPSAPPPLQTSPPLSPPTPPPPARTFPSPTNTTTTTLQQRSNTTTAFHPLPPHQQQQQQKQPPSIRIHSDPVHVHLPSQHGKPSSFGSTTTTVVPSSSSSSSFTSDAQLRASAEKYDLLGHPDTSAYKLKRSRSPIKLIRNIRTYFHGQRQKMSGNNFKLSGSGSTPTSPAFGSSLRPPVTSGGIGGHNNTTAPSPSSTLSPLDSSSAVSSSNNPLILLSPNGAAPQSAPPPPPRPKNTAVLDPEKQVLLLRVMSYFEHAGHPADEETAEYLLASYQWDIGATLQYCQDLVEAVQGTLVPVDQHTAPQGAVNDQMTSCYIDSLLFAMFARLSAFEGLLTVNLDGDDDSDSDDDHHAGPNGGGGGGGAAVAGTGTGGTGCLNGFSSGSGSGSSSGGMSMDSADEEQPHEALLLSQHRLQTWLRMFVNQLRQGRLVQAHVVRELRQHLYSCGWSIGPQLQQMDNRLSQQQLQAIASRQEDASELFMFLTEILHLPFLPLEQRLLHGARISDDDDKVITERMLQICIPTPEEQRLRQAKEHQHQHNTQLQDPAGQLMAATTFHPPVPKTRESRLARFLNPKSNKADKVDKHHHHQSLSSSAPVTSALPPLPPRAVGPSPSGSPELEILSLEKLLAQHFYDNTLTGIRRKVSSGTGAPLSPGVEIPVSAWQVLELLPFYSSSNEQGQEVAASRRQYPGDVVILPLILKRYSFGMDGQARRISTPIEIPRRIDFSRFVNPGPERADSFSSTSAASLSSTSNEKRRLAKTLGREDTAVATTTTDHRPHHHHHDNDTDTQGSVPSYTSISEQLHEEPTSEPATPTTPTSLSLPPAATPSPLPSPSSPSSPLTVNTTRPTPTTPLRRFSLDKAGNFMARTLLESPIVPDTPPPKYTPPSTTVLSSVTGATGAAVATGDRKVWPHPLASSHPQQQQQQQQQHPDDLSIITRLSRADEGDRAANSRVRYFLELKSVVCHLGSRLDSGHYRSYVANGPPPADAYRSSQAHHYHNQQQHDHDQQQQQQDASPSSAQDDTATTSHGGGSCGTSDGGAAQSHDCEPEWLRHDDLDPSGQRVRAIAHDSDMNMEMESDWACNGYILFYELRTIRL</sequence>
<protein>
    <recommendedName>
        <fullName evidence="3">ubiquitinyl hydrolase 1</fullName>
        <ecNumber evidence="3">3.4.19.12</ecNumber>
    </recommendedName>
</protein>
<feature type="region of interest" description="Disordered" evidence="8">
    <location>
        <begin position="383"/>
        <end position="407"/>
    </location>
</feature>
<feature type="compositionally biased region" description="Gly residues" evidence="8">
    <location>
        <begin position="359"/>
        <end position="370"/>
    </location>
</feature>
<evidence type="ECO:0000313" key="11">
    <source>
        <dbReference type="Proteomes" id="UP000807716"/>
    </source>
</evidence>
<dbReference type="InterPro" id="IPR050164">
    <property type="entry name" value="Peptidase_C19"/>
</dbReference>
<feature type="compositionally biased region" description="Gly residues" evidence="8">
    <location>
        <begin position="1033"/>
        <end position="1042"/>
    </location>
</feature>
<feature type="compositionally biased region" description="Low complexity" evidence="8">
    <location>
        <begin position="813"/>
        <end position="828"/>
    </location>
</feature>
<feature type="compositionally biased region" description="Low complexity" evidence="8">
    <location>
        <begin position="54"/>
        <end position="64"/>
    </location>
</feature>
<name>A0A9P6PUU2_9FUNG</name>
<gene>
    <name evidence="10" type="ORF">DFQ27_008040</name>
</gene>
<dbReference type="Proteomes" id="UP000807716">
    <property type="component" value="Unassembled WGS sequence"/>
</dbReference>
<evidence type="ECO:0000256" key="5">
    <source>
        <dbReference type="ARBA" id="ARBA00022786"/>
    </source>
</evidence>
<comment type="similarity">
    <text evidence="2">Belongs to the peptidase C19 family.</text>
</comment>
<keyword evidence="4" id="KW-0645">Protease</keyword>
<evidence type="ECO:0000256" key="1">
    <source>
        <dbReference type="ARBA" id="ARBA00000707"/>
    </source>
</evidence>
<dbReference type="EC" id="3.4.19.12" evidence="3"/>
<feature type="compositionally biased region" description="Gly residues" evidence="8">
    <location>
        <begin position="383"/>
        <end position="394"/>
    </location>
</feature>
<feature type="compositionally biased region" description="Low complexity" evidence="8">
    <location>
        <begin position="190"/>
        <end position="228"/>
    </location>
</feature>
<feature type="region of interest" description="Disordered" evidence="8">
    <location>
        <begin position="579"/>
        <end position="620"/>
    </location>
</feature>
<accession>A0A9P6PUU2</accession>
<organism evidence="10 11">
    <name type="scientific">Actinomortierella ambigua</name>
    <dbReference type="NCBI Taxonomy" id="1343610"/>
    <lineage>
        <taxon>Eukaryota</taxon>
        <taxon>Fungi</taxon>
        <taxon>Fungi incertae sedis</taxon>
        <taxon>Mucoromycota</taxon>
        <taxon>Mortierellomycotina</taxon>
        <taxon>Mortierellomycetes</taxon>
        <taxon>Mortierellales</taxon>
        <taxon>Mortierellaceae</taxon>
        <taxon>Actinomortierella</taxon>
    </lineage>
</organism>
<feature type="compositionally biased region" description="Polar residues" evidence="8">
    <location>
        <begin position="794"/>
        <end position="805"/>
    </location>
</feature>
<comment type="catalytic activity">
    <reaction evidence="1">
        <text>Thiol-dependent hydrolysis of ester, thioester, amide, peptide and isopeptide bonds formed by the C-terminal Gly of ubiquitin (a 76-residue protein attached to proteins as an intracellular targeting signal).</text>
        <dbReference type="EC" id="3.4.19.12"/>
    </reaction>
</comment>
<evidence type="ECO:0000256" key="4">
    <source>
        <dbReference type="ARBA" id="ARBA00022670"/>
    </source>
</evidence>
<feature type="region of interest" description="Disordered" evidence="8">
    <location>
        <begin position="1"/>
        <end position="108"/>
    </location>
</feature>
<feature type="region of interest" description="Disordered" evidence="8">
    <location>
        <begin position="978"/>
        <end position="1050"/>
    </location>
</feature>
<dbReference type="OrthoDB" id="6287070at2759"/>
<dbReference type="PANTHER" id="PTHR24006">
    <property type="entry name" value="UBIQUITIN CARBOXYL-TERMINAL HYDROLASE"/>
    <property type="match status" value="1"/>
</dbReference>
<dbReference type="InterPro" id="IPR038765">
    <property type="entry name" value="Papain-like_cys_pep_sf"/>
</dbReference>
<evidence type="ECO:0000313" key="10">
    <source>
        <dbReference type="EMBL" id="KAG0252483.1"/>
    </source>
</evidence>
<dbReference type="AlphaFoldDB" id="A0A9P6PUU2"/>
<dbReference type="Pfam" id="PF00443">
    <property type="entry name" value="UCH"/>
    <property type="match status" value="1"/>
</dbReference>
<proteinExistence type="inferred from homology"/>
<dbReference type="EMBL" id="JAAAJB010000659">
    <property type="protein sequence ID" value="KAG0252483.1"/>
    <property type="molecule type" value="Genomic_DNA"/>
</dbReference>
<keyword evidence="11" id="KW-1185">Reference proteome</keyword>
<evidence type="ECO:0000256" key="7">
    <source>
        <dbReference type="ARBA" id="ARBA00022807"/>
    </source>
</evidence>
<dbReference type="Gene3D" id="3.90.70.10">
    <property type="entry name" value="Cysteine proteinases"/>
    <property type="match status" value="2"/>
</dbReference>
<dbReference type="GO" id="GO:0016579">
    <property type="term" value="P:protein deubiquitination"/>
    <property type="evidence" value="ECO:0007669"/>
    <property type="project" value="InterPro"/>
</dbReference>
<dbReference type="PANTHER" id="PTHR24006:SF722">
    <property type="entry name" value="UBIQUITIN CARBOXYL-TERMINAL HYDROLASE 48"/>
    <property type="match status" value="1"/>
</dbReference>
<dbReference type="GO" id="GO:0006508">
    <property type="term" value="P:proteolysis"/>
    <property type="evidence" value="ECO:0007669"/>
    <property type="project" value="UniProtKB-KW"/>
</dbReference>
<feature type="region of interest" description="Disordered" evidence="8">
    <location>
        <begin position="738"/>
        <end position="861"/>
    </location>
</feature>
<dbReference type="SUPFAM" id="SSF54001">
    <property type="entry name" value="Cysteine proteinases"/>
    <property type="match status" value="1"/>
</dbReference>
<dbReference type="GO" id="GO:0004843">
    <property type="term" value="F:cysteine-type deubiquitinase activity"/>
    <property type="evidence" value="ECO:0007669"/>
    <property type="project" value="UniProtKB-EC"/>
</dbReference>
<dbReference type="InterPro" id="IPR001394">
    <property type="entry name" value="Peptidase_C19_UCH"/>
</dbReference>
<dbReference type="GO" id="GO:0005634">
    <property type="term" value="C:nucleus"/>
    <property type="evidence" value="ECO:0007669"/>
    <property type="project" value="UniProtKB-SubCell"/>
</dbReference>
<evidence type="ECO:0000256" key="6">
    <source>
        <dbReference type="ARBA" id="ARBA00022801"/>
    </source>
</evidence>